<evidence type="ECO:0000313" key="3">
    <source>
        <dbReference type="Proteomes" id="UP000033930"/>
    </source>
</evidence>
<feature type="compositionally biased region" description="Low complexity" evidence="1">
    <location>
        <begin position="84"/>
        <end position="103"/>
    </location>
</feature>
<feature type="region of interest" description="Disordered" evidence="1">
    <location>
        <begin position="1"/>
        <end position="28"/>
    </location>
</feature>
<feature type="compositionally biased region" description="Low complexity" evidence="1">
    <location>
        <begin position="133"/>
        <end position="153"/>
    </location>
</feature>
<organism evidence="2 3">
    <name type="scientific">Candidatus Uhrbacteria bacterium GW2011_GWC1_41_20</name>
    <dbReference type="NCBI Taxonomy" id="1618983"/>
    <lineage>
        <taxon>Bacteria</taxon>
        <taxon>Candidatus Uhriibacteriota</taxon>
    </lineage>
</organism>
<comment type="caution">
    <text evidence="2">The sequence shown here is derived from an EMBL/GenBank/DDBJ whole genome shotgun (WGS) entry which is preliminary data.</text>
</comment>
<gene>
    <name evidence="2" type="ORF">UU50_C0007G0007</name>
</gene>
<dbReference type="PATRIC" id="fig|1618983.3.peg.352"/>
<protein>
    <submittedName>
        <fullName evidence="2">Uncharacterized protein</fullName>
    </submittedName>
</protein>
<evidence type="ECO:0000256" key="1">
    <source>
        <dbReference type="SAM" id="MobiDB-lite"/>
    </source>
</evidence>
<dbReference type="EMBL" id="LCAW01000007">
    <property type="protein sequence ID" value="KKR99319.1"/>
    <property type="molecule type" value="Genomic_DNA"/>
</dbReference>
<evidence type="ECO:0000313" key="2">
    <source>
        <dbReference type="EMBL" id="KKR99319.1"/>
    </source>
</evidence>
<reference evidence="2 3" key="1">
    <citation type="journal article" date="2015" name="Nature">
        <title>rRNA introns, odd ribosomes, and small enigmatic genomes across a large radiation of phyla.</title>
        <authorList>
            <person name="Brown C.T."/>
            <person name="Hug L.A."/>
            <person name="Thomas B.C."/>
            <person name="Sharon I."/>
            <person name="Castelle C.J."/>
            <person name="Singh A."/>
            <person name="Wilkins M.J."/>
            <person name="Williams K.H."/>
            <person name="Banfield J.F."/>
        </authorList>
    </citation>
    <scope>NUCLEOTIDE SEQUENCE [LARGE SCALE GENOMIC DNA]</scope>
</reference>
<name>A0A0G0VEL9_9BACT</name>
<dbReference type="AlphaFoldDB" id="A0A0G0VEL9"/>
<sequence>MTKDIEQNKKETNSKGIEEQSTPEVVDPAEIARQEAVKQAATEQLAADTAQAHEQDLEKAAVAHSVAEDIAQAVGHPLDFVATAESAPAPEAEPVVESVQAASAEDELDAIAGMGKGVEEVQDSQAEEQTSAPEQVEPQVGPEPQEESAAPSPEEVEVPAFAGKAESAPAPESEEEPNYESEPTVIPDSAEATTVIPESAGDGLDAIEAMGDGEEAAPAPEAESDYESSPTVIPDSDEESGVAGAEVAAAAVVGAEALRNPSAMEAFNRVAERGVDAVIGTAQDMGNEARGTAEQLWTGRRAEGPSVIREVDRLGAGAVDRGIEEIRIVARDLGAGYAFVRDFDKNHPKISKAVKTGIFGAIVIPGLLIKGAWWGMKKAVFGLKWLKNEIVPGFLQLIGQKDVKFGETPEANVKLLEKYKKDQEEEKKKEDALRKKK</sequence>
<accession>A0A0G0VEL9</accession>
<feature type="region of interest" description="Disordered" evidence="1">
    <location>
        <begin position="82"/>
        <end position="199"/>
    </location>
</feature>
<feature type="compositionally biased region" description="Basic and acidic residues" evidence="1">
    <location>
        <begin position="1"/>
        <end position="18"/>
    </location>
</feature>
<proteinExistence type="predicted"/>
<feature type="region of interest" description="Disordered" evidence="1">
    <location>
        <begin position="214"/>
        <end position="244"/>
    </location>
</feature>
<dbReference type="Proteomes" id="UP000033930">
    <property type="component" value="Unassembled WGS sequence"/>
</dbReference>